<dbReference type="RefSeq" id="YP_009287625.1">
    <property type="nucleotide sequence ID" value="NC_031074.1"/>
</dbReference>
<evidence type="ECO:0000313" key="1">
    <source>
        <dbReference type="EMBL" id="AOE43846.1"/>
    </source>
</evidence>
<keyword evidence="2" id="KW-1185">Reference proteome</keyword>
<dbReference type="GeneID" id="29080421"/>
<reference evidence="2" key="1">
    <citation type="submission" date="2016-07" db="EMBL/GenBank/DDBJ databases">
        <authorList>
            <person name="Florea S."/>
            <person name="Webb J.S."/>
            <person name="Jaromczyk J."/>
            <person name="Schardl C.L."/>
        </authorList>
    </citation>
    <scope>NUCLEOTIDE SEQUENCE [LARGE SCALE GENOMIC DNA]</scope>
</reference>
<organism evidence="1 2">
    <name type="scientific">Gordonia phage Bantam</name>
    <dbReference type="NCBI Taxonomy" id="1887641"/>
    <lineage>
        <taxon>Viruses</taxon>
        <taxon>Duplodnaviria</taxon>
        <taxon>Heunggongvirae</taxon>
        <taxon>Uroviricota</taxon>
        <taxon>Caudoviricetes</taxon>
        <taxon>Bantamvirus</taxon>
        <taxon>Bantamvirus bantam</taxon>
    </lineage>
</organism>
<name>A0A1B3AYJ8_9CAUD</name>
<gene>
    <name evidence="1" type="primary">157</name>
    <name evidence="1" type="ORF">SEA_BANTAM_157</name>
</gene>
<dbReference type="EMBL" id="KX557272">
    <property type="protein sequence ID" value="AOE43846.1"/>
    <property type="molecule type" value="Genomic_DNA"/>
</dbReference>
<dbReference type="KEGG" id="vg:29080421"/>
<sequence>MRAVCVTWTEVSQHSRMILVPEEVADNPDDYDFANGLAELEDSGFDGLTREGIEVSDMPEGSADGFDLEVLTPEGY</sequence>
<dbReference type="Proteomes" id="UP000202170">
    <property type="component" value="Segment"/>
</dbReference>
<proteinExistence type="predicted"/>
<accession>A0A1B3AYJ8</accession>
<protein>
    <submittedName>
        <fullName evidence="1">Uncharacterized protein</fullName>
    </submittedName>
</protein>
<evidence type="ECO:0000313" key="2">
    <source>
        <dbReference type="Proteomes" id="UP000202170"/>
    </source>
</evidence>